<comment type="similarity">
    <text evidence="2">Belongs to the NlpA lipoprotein family.</text>
</comment>
<feature type="compositionally biased region" description="Low complexity" evidence="8">
    <location>
        <begin position="27"/>
        <end position="61"/>
    </location>
</feature>
<feature type="lipid moiety-binding region" description="S-diacylglycerol cysteine" evidence="7">
    <location>
        <position position="23"/>
    </location>
</feature>
<dbReference type="EMBL" id="RXPE01000032">
    <property type="protein sequence ID" value="RTR25272.1"/>
    <property type="molecule type" value="Genomic_DNA"/>
</dbReference>
<dbReference type="GO" id="GO:0016020">
    <property type="term" value="C:membrane"/>
    <property type="evidence" value="ECO:0007669"/>
    <property type="project" value="UniProtKB-SubCell"/>
</dbReference>
<dbReference type="RefSeq" id="WP_126352960.1">
    <property type="nucleotide sequence ID" value="NZ_CP086381.1"/>
</dbReference>
<evidence type="ECO:0000256" key="1">
    <source>
        <dbReference type="ARBA" id="ARBA00004635"/>
    </source>
</evidence>
<keyword evidence="4" id="KW-0472">Membrane</keyword>
<proteinExistence type="inferred from homology"/>
<name>A0A431VPY3_9DEIO</name>
<comment type="subcellular location">
    <subcellularLocation>
        <location evidence="1">Membrane</location>
        <topology evidence="1">Lipid-anchor</topology>
    </subcellularLocation>
</comment>
<dbReference type="Pfam" id="PF03180">
    <property type="entry name" value="Lipoprotein_9"/>
    <property type="match status" value="1"/>
</dbReference>
<keyword evidence="6" id="KW-0449">Lipoprotein</keyword>
<evidence type="ECO:0000313" key="10">
    <source>
        <dbReference type="EMBL" id="RTR25272.1"/>
    </source>
</evidence>
<gene>
    <name evidence="10" type="ORF">EJ104_11505</name>
</gene>
<accession>A0A431VPY3</accession>
<comment type="caution">
    <text evidence="10">The sequence shown here is derived from an EMBL/GenBank/DDBJ whole genome shotgun (WGS) entry which is preliminary data.</text>
</comment>
<dbReference type="PANTHER" id="PTHR30429">
    <property type="entry name" value="D-METHIONINE-BINDING LIPOPROTEIN METQ"/>
    <property type="match status" value="1"/>
</dbReference>
<dbReference type="CDD" id="cd13597">
    <property type="entry name" value="PBP2_lipoprotein_Tp32"/>
    <property type="match status" value="1"/>
</dbReference>
<evidence type="ECO:0000313" key="11">
    <source>
        <dbReference type="Proteomes" id="UP000277766"/>
    </source>
</evidence>
<sequence length="305" mass="32253">MTIAPLRSLPLSALTLTLLLAGCSAPESGQTTQSTTQAGSTESASPATPTEPDAAATSGTASASGANAVLRVGASPVPHAEILEFVKPQLAEEGLDLQIVEFTDYVQPNVALDEGSLDLNYFQHQPYLDEFQADRPLGIVGGAKIHLEPLGLYSSRYNDLSALPDGATLAISSDPSNSGRALKLLERGGLLTVDPAAGISGTVLDITENPKNIEFRELDPAQLPRTLPDVDAAVINTNYALEADLNPLEDSLLLEDAESPYANLLAGKPEMLNDARYTQLVEALQSDEVRQFILDKYQGAVVPAF</sequence>
<keyword evidence="3 9" id="KW-0732">Signal</keyword>
<dbReference type="Proteomes" id="UP000277766">
    <property type="component" value="Unassembled WGS sequence"/>
</dbReference>
<evidence type="ECO:0000256" key="7">
    <source>
        <dbReference type="PIRSR" id="PIRSR002854-1"/>
    </source>
</evidence>
<organism evidence="10 11">
    <name type="scientific">Deinococcus radiophilus</name>
    <dbReference type="NCBI Taxonomy" id="32062"/>
    <lineage>
        <taxon>Bacteria</taxon>
        <taxon>Thermotogati</taxon>
        <taxon>Deinococcota</taxon>
        <taxon>Deinococci</taxon>
        <taxon>Deinococcales</taxon>
        <taxon>Deinococcaceae</taxon>
        <taxon>Deinococcus</taxon>
    </lineage>
</organism>
<evidence type="ECO:0000256" key="2">
    <source>
        <dbReference type="ARBA" id="ARBA00008973"/>
    </source>
</evidence>
<dbReference type="InterPro" id="IPR004872">
    <property type="entry name" value="Lipoprotein_NlpA"/>
</dbReference>
<dbReference type="PIRSF" id="PIRSF002854">
    <property type="entry name" value="MetQ"/>
    <property type="match status" value="1"/>
</dbReference>
<evidence type="ECO:0000256" key="4">
    <source>
        <dbReference type="ARBA" id="ARBA00023136"/>
    </source>
</evidence>
<feature type="region of interest" description="Disordered" evidence="8">
    <location>
        <begin position="26"/>
        <end position="61"/>
    </location>
</feature>
<dbReference type="PROSITE" id="PS51257">
    <property type="entry name" value="PROKAR_LIPOPROTEIN"/>
    <property type="match status" value="1"/>
</dbReference>
<evidence type="ECO:0000256" key="8">
    <source>
        <dbReference type="SAM" id="MobiDB-lite"/>
    </source>
</evidence>
<dbReference type="OrthoDB" id="9812878at2"/>
<feature type="signal peptide" evidence="9">
    <location>
        <begin position="1"/>
        <end position="29"/>
    </location>
</feature>
<keyword evidence="5" id="KW-0564">Palmitate</keyword>
<evidence type="ECO:0000256" key="5">
    <source>
        <dbReference type="ARBA" id="ARBA00023139"/>
    </source>
</evidence>
<dbReference type="PANTHER" id="PTHR30429:SF0">
    <property type="entry name" value="METHIONINE-BINDING LIPOPROTEIN METQ"/>
    <property type="match status" value="1"/>
</dbReference>
<evidence type="ECO:0000256" key="3">
    <source>
        <dbReference type="ARBA" id="ARBA00022729"/>
    </source>
</evidence>
<keyword evidence="11" id="KW-1185">Reference proteome</keyword>
<dbReference type="Gene3D" id="3.40.190.10">
    <property type="entry name" value="Periplasmic binding protein-like II"/>
    <property type="match status" value="2"/>
</dbReference>
<reference evidence="10 11" key="1">
    <citation type="submission" date="2018-12" db="EMBL/GenBank/DDBJ databases">
        <title>Deinococcus radiophilus ATCC 27603 genome sequencing and assembly.</title>
        <authorList>
            <person name="Maclea K.S."/>
            <person name="Maynard C.R."/>
        </authorList>
    </citation>
    <scope>NUCLEOTIDE SEQUENCE [LARGE SCALE GENOMIC DNA]</scope>
    <source>
        <strain evidence="10 11">ATCC 27603</strain>
    </source>
</reference>
<dbReference type="SUPFAM" id="SSF53850">
    <property type="entry name" value="Periplasmic binding protein-like II"/>
    <property type="match status" value="1"/>
</dbReference>
<protein>
    <submittedName>
        <fullName evidence="10">ABC transporter substrate-binding protein</fullName>
    </submittedName>
</protein>
<feature type="chain" id="PRO_5019554657" evidence="9">
    <location>
        <begin position="30"/>
        <end position="305"/>
    </location>
</feature>
<dbReference type="AlphaFoldDB" id="A0A431VPY3"/>
<evidence type="ECO:0000256" key="9">
    <source>
        <dbReference type="SAM" id="SignalP"/>
    </source>
</evidence>
<evidence type="ECO:0000256" key="6">
    <source>
        <dbReference type="ARBA" id="ARBA00023288"/>
    </source>
</evidence>